<dbReference type="InterPro" id="IPR022998">
    <property type="entry name" value="ThiamineP_synth_TenI"/>
</dbReference>
<dbReference type="KEGG" id="ret:RHE_CH03527"/>
<dbReference type="InterPro" id="IPR013785">
    <property type="entry name" value="Aldolase_TIM"/>
</dbReference>
<dbReference type="NCBIfam" id="NF005080">
    <property type="entry name" value="PRK06512.1"/>
    <property type="match status" value="1"/>
</dbReference>
<dbReference type="GO" id="GO:0009228">
    <property type="term" value="P:thiamine biosynthetic process"/>
    <property type="evidence" value="ECO:0007669"/>
    <property type="project" value="UniProtKB-KW"/>
</dbReference>
<dbReference type="GO" id="GO:0004789">
    <property type="term" value="F:thiamine-phosphate diphosphorylase activity"/>
    <property type="evidence" value="ECO:0007669"/>
    <property type="project" value="UniProtKB-EC"/>
</dbReference>
<organism evidence="2 3">
    <name type="scientific">Rhizobium etli (strain ATCC 51251 / DSM 11541 / JCM 21823 / NBRC 15573 / CFN 42)</name>
    <dbReference type="NCBI Taxonomy" id="347834"/>
    <lineage>
        <taxon>Bacteria</taxon>
        <taxon>Pseudomonadati</taxon>
        <taxon>Pseudomonadota</taxon>
        <taxon>Alphaproteobacteria</taxon>
        <taxon>Hyphomicrobiales</taxon>
        <taxon>Rhizobiaceae</taxon>
        <taxon>Rhizobium/Agrobacterium group</taxon>
        <taxon>Rhizobium</taxon>
    </lineage>
</organism>
<evidence type="ECO:0000259" key="1">
    <source>
        <dbReference type="Pfam" id="PF02581"/>
    </source>
</evidence>
<dbReference type="Gene3D" id="3.20.20.70">
    <property type="entry name" value="Aldolase class I"/>
    <property type="match status" value="1"/>
</dbReference>
<dbReference type="EMBL" id="CP000133">
    <property type="protein sequence ID" value="ABC92283.1"/>
    <property type="molecule type" value="Genomic_DNA"/>
</dbReference>
<dbReference type="Pfam" id="PF02581">
    <property type="entry name" value="TMP-TENI"/>
    <property type="match status" value="1"/>
</dbReference>
<evidence type="ECO:0000313" key="3">
    <source>
        <dbReference type="Proteomes" id="UP000001936"/>
    </source>
</evidence>
<name>Q2K4F3_RHIEC</name>
<feature type="domain" description="Thiamine phosphate synthase/TenI" evidence="1">
    <location>
        <begin position="40"/>
        <end position="218"/>
    </location>
</feature>
<keyword evidence="2" id="KW-0808">Transferase</keyword>
<dbReference type="CDD" id="cd00564">
    <property type="entry name" value="TMP_TenI"/>
    <property type="match status" value="1"/>
</dbReference>
<reference evidence="2 3" key="1">
    <citation type="journal article" date="2006" name="Proc. Natl. Acad. Sci. U.S.A.">
        <title>The partitioned Rhizobium etli genome: genetic and metabolic redundancy in seven interacting replicons.</title>
        <authorList>
            <person name="Gonzalez V."/>
            <person name="Santamaria R.I."/>
            <person name="Bustos P."/>
            <person name="Hernandez-Gonzalez I."/>
            <person name="Medrano-Soto A."/>
            <person name="Moreno-Hagelsieb G."/>
            <person name="Janga S.C."/>
            <person name="Ramirez M.A."/>
            <person name="Jimenez-Jacinto V."/>
            <person name="Collado-Vides J."/>
            <person name="Davila G."/>
        </authorList>
    </citation>
    <scope>NUCLEOTIDE SEQUENCE [LARGE SCALE GENOMIC DNA]</scope>
    <source>
        <strain evidence="3">ATCC 51251 / DSM 11541 / JCM 21823 / NBRC 15573 / CFN 42</strain>
    </source>
</reference>
<proteinExistence type="predicted"/>
<accession>Q2K4F3</accession>
<dbReference type="Proteomes" id="UP000001936">
    <property type="component" value="Chromosome"/>
</dbReference>
<dbReference type="eggNOG" id="COG0352">
    <property type="taxonomic scope" value="Bacteria"/>
</dbReference>
<protein>
    <submittedName>
        <fullName evidence="2">Thiamine-phosphate pyrophosphorylase protein</fullName>
        <ecNumber evidence="2">2.5.1.3</ecNumber>
    </submittedName>
</protein>
<dbReference type="AlphaFoldDB" id="Q2K4F3"/>
<keyword evidence="3" id="KW-1185">Reference proteome</keyword>
<dbReference type="EC" id="2.5.1.3" evidence="2"/>
<sequence>MQASSNGTTHTKRVRIRPFQKGIRRKRKDLMTEAENRCRLVLIVPDIADADEQARIVADALKGGDVASVIVPQYGLDDGAFQKHAEKLVPVIQDAGAAALIAGDSRVAGRAKADGLHITGNAQALSEAIDKHAPKLIVGGGNASDRHNALEIGEVRPDYIFFGKLDGDIKPEAHPKNLALGEWWASMIEIPCIVMAGTDPASALAVAETRAEFVALRLAVFGEPGRAPSIVAEINALLDEKAPRFED</sequence>
<dbReference type="HOGENOM" id="CLU_018272_3_1_5"/>
<gene>
    <name evidence="2" type="primary">thiEch</name>
    <name evidence="2" type="ordered locus">RHE_CH03527</name>
</gene>
<dbReference type="InterPro" id="IPR036206">
    <property type="entry name" value="ThiamineP_synth_sf"/>
</dbReference>
<evidence type="ECO:0000313" key="2">
    <source>
        <dbReference type="EMBL" id="ABC92283.1"/>
    </source>
</evidence>
<dbReference type="SUPFAM" id="SSF51391">
    <property type="entry name" value="Thiamin phosphate synthase"/>
    <property type="match status" value="1"/>
</dbReference>